<keyword evidence="2" id="KW-1185">Reference proteome</keyword>
<organism evidence="1 2">
    <name type="scientific">Adineta ricciae</name>
    <name type="common">Rotifer</name>
    <dbReference type="NCBI Taxonomy" id="249248"/>
    <lineage>
        <taxon>Eukaryota</taxon>
        <taxon>Metazoa</taxon>
        <taxon>Spiralia</taxon>
        <taxon>Gnathifera</taxon>
        <taxon>Rotifera</taxon>
        <taxon>Eurotatoria</taxon>
        <taxon>Bdelloidea</taxon>
        <taxon>Adinetida</taxon>
        <taxon>Adinetidae</taxon>
        <taxon>Adineta</taxon>
    </lineage>
</organism>
<name>A0A816G5L3_ADIRI</name>
<sequence>TKIIVSSIDIASWIRGTVLTRKIPSGLPLAKIMMKTDIEGHDPIVLTNLIFSGVYCSIDLIYGEHFNQEFQHAVSILKQYTNSCKTELVPLDDESHFMIKLPFF</sequence>
<reference evidence="1" key="1">
    <citation type="submission" date="2021-02" db="EMBL/GenBank/DDBJ databases">
        <authorList>
            <person name="Nowell W R."/>
        </authorList>
    </citation>
    <scope>NUCLEOTIDE SEQUENCE</scope>
</reference>
<protein>
    <submittedName>
        <fullName evidence="1">Uncharacterized protein</fullName>
    </submittedName>
</protein>
<gene>
    <name evidence="1" type="ORF">XAT740_LOCUS58494</name>
</gene>
<dbReference type="Proteomes" id="UP000663828">
    <property type="component" value="Unassembled WGS sequence"/>
</dbReference>
<dbReference type="EMBL" id="CAJNOR010012834">
    <property type="protein sequence ID" value="CAF1669999.1"/>
    <property type="molecule type" value="Genomic_DNA"/>
</dbReference>
<comment type="caution">
    <text evidence="1">The sequence shown here is derived from an EMBL/GenBank/DDBJ whole genome shotgun (WGS) entry which is preliminary data.</text>
</comment>
<evidence type="ECO:0000313" key="2">
    <source>
        <dbReference type="Proteomes" id="UP000663828"/>
    </source>
</evidence>
<accession>A0A816G5L3</accession>
<evidence type="ECO:0000313" key="1">
    <source>
        <dbReference type="EMBL" id="CAF1669999.1"/>
    </source>
</evidence>
<proteinExistence type="predicted"/>
<feature type="non-terminal residue" evidence="1">
    <location>
        <position position="1"/>
    </location>
</feature>
<dbReference type="AlphaFoldDB" id="A0A816G5L3"/>